<feature type="domain" description="CHAT" evidence="1">
    <location>
        <begin position="1057"/>
        <end position="1280"/>
    </location>
</feature>
<dbReference type="InterPro" id="IPR024983">
    <property type="entry name" value="CHAT_dom"/>
</dbReference>
<comment type="caution">
    <text evidence="2">The sequence shown here is derived from an EMBL/GenBank/DDBJ whole genome shotgun (WGS) entry which is preliminary data.</text>
</comment>
<evidence type="ECO:0000313" key="3">
    <source>
        <dbReference type="Proteomes" id="UP000198615"/>
    </source>
</evidence>
<evidence type="ECO:0000259" key="1">
    <source>
        <dbReference type="Pfam" id="PF12770"/>
    </source>
</evidence>
<dbReference type="RefSeq" id="WP_093152556.1">
    <property type="nucleotide sequence ID" value="NZ_FNBW01000011.1"/>
</dbReference>
<dbReference type="Pfam" id="PF12770">
    <property type="entry name" value="CHAT"/>
    <property type="match status" value="1"/>
</dbReference>
<sequence>MTSKGDQQISAIRKDPLTPVKTLSDLTQTYLEFLMQSQSLFGGGDIAVLGRWKRNLRSAAFATSMLFIFDQDQKPIIRKILVILPPGSDSRSKDGRFFELIETSFHEITNRSLDNPLTEGERTVLRKRIEVIVSPHAGSESLIDLVHGLSDGTAVIIEEANAYRFRDNRARTSTETVRIGEDIWIPEVHLLAQSLATKFADRALYFLLDVHEVEPVRSQSLDLLCSIDNCGVFTVPDEADPDAILVQHLAQWDEWIAENRVGRVLQEIDGLTGLSDDNKALLRVQVMDRAGMRLEALAIVREIQKTTKDISAFIRVKLAAIAARGGANRTARELLVAAIETLKELEPLELALHVSDEIDAPDIGAQLANILQERYPDSVGLRAYRERDLLIKKNFSALALMLKDNSDRKESKNLYEILSKYIDDNIIYTGTETPSSAIPDYDSMIADAGDDVSLRVNVTLSAIDDAMDRGLPEVSQRLLSLIYAIDTPNAKIEWRIYLALTRLLKLIFLSRDPGRDLLSDFIGVDGQLSWMIHYLARRPTEPFLRVRMERALNPSISGGAGLVLIARVALELASRPVEVKQRVVLKPNGLKWLSQNKNTITSLMEHAEREHMVMVGRFCLPEDALPAPPDYIFSGLIEYIQNAPIADSEDINALLTQLALAMAIAKHTSYQDYDLVALRLATERMVGAGFQQEARDLVEEALLGSAESPHRRRLAWFTMADVYQRCRNPGEALIALACCFAASGQAHHDHIYWERLCLVRILRDIGLFDLARSGIEQLRKFEDEEPISDHLRIVIDTMDLQVDILAHKHEQKPEKSLETLFDRAIILAERVIEANEQPEPIASLLQSLKYHAEETGDPVPDSALLLLSRLMPLSDPGLARILRAQNEKATANDLLAMLPRGRATRYSEDVGFEGRDVAILAGQLLARDEFLSSPDDVSFALEVLADRGVAIPSWDEAATPPPRPTIVSEVGESARRISEKGISVVQLGWDARGRMVRLYSSEGSIGPAEREPSELISEERYNEWKERFPYAYGVEDDDPNIFYTSTMGLQISPLPSGPIVIVGDVDFQSFPVNLLFSNNNFAGRMHPIAAAPSLSWLAHAVQIEAIGDGRRCAWISSSPTSSIVSDSESSVRANTLDMLAERLTPTLEKFGIEFDQRAVLPEDFSGAELVVIAAHGGVHLEHQYFQVVADEENLRVSAQDLANSLRNIGVAILFVCSGGRSDRYPGANTILGLAKQVLDRGCLAVIASPWPLDARVPSHWLPVFLEAWDQGISLIDATFRANSAVDAAFGLNPAHGLAMSVFGNPILRKSDR</sequence>
<proteinExistence type="predicted"/>
<gene>
    <name evidence="2" type="ORF">SAMN05660686_03616</name>
</gene>
<name>A0A8G2EW94_9PROT</name>
<reference evidence="2 3" key="1">
    <citation type="submission" date="2016-10" db="EMBL/GenBank/DDBJ databases">
        <authorList>
            <person name="Varghese N."/>
            <person name="Submissions S."/>
        </authorList>
    </citation>
    <scope>NUCLEOTIDE SEQUENCE [LARGE SCALE GENOMIC DNA]</scope>
    <source>
        <strain evidence="2 3">DSM 18839</strain>
    </source>
</reference>
<protein>
    <submittedName>
        <fullName evidence="2">CHAT domain-containing protein</fullName>
    </submittedName>
</protein>
<evidence type="ECO:0000313" key="2">
    <source>
        <dbReference type="EMBL" id="SDG17508.1"/>
    </source>
</evidence>
<dbReference type="Proteomes" id="UP000198615">
    <property type="component" value="Unassembled WGS sequence"/>
</dbReference>
<accession>A0A8G2EW94</accession>
<dbReference type="EMBL" id="FNBW01000011">
    <property type="protein sequence ID" value="SDG17508.1"/>
    <property type="molecule type" value="Genomic_DNA"/>
</dbReference>
<organism evidence="2 3">
    <name type="scientific">Thalassobaculum litoreum DSM 18839</name>
    <dbReference type="NCBI Taxonomy" id="1123362"/>
    <lineage>
        <taxon>Bacteria</taxon>
        <taxon>Pseudomonadati</taxon>
        <taxon>Pseudomonadota</taxon>
        <taxon>Alphaproteobacteria</taxon>
        <taxon>Rhodospirillales</taxon>
        <taxon>Thalassobaculaceae</taxon>
        <taxon>Thalassobaculum</taxon>
    </lineage>
</organism>
<dbReference type="OrthoDB" id="7592245at2"/>
<keyword evidence="3" id="KW-1185">Reference proteome</keyword>